<sequence length="135" mass="14814">MADTTNSRSLVETSSIYKTRSLMFFALCCKLFSSLSSCEPEFAGSYEELLQEVLGKQVLQIIVHPVVLVRWAGFADAEYRQAEVLHLDARLRRASRVVAALRVPFDPGTPMMMMIAGQASVGIAGSPITPADFTQ</sequence>
<evidence type="ECO:0000313" key="2">
    <source>
        <dbReference type="Proteomes" id="UP001177670"/>
    </source>
</evidence>
<organism evidence="1 2">
    <name type="scientific">Melipona bicolor</name>
    <dbReference type="NCBI Taxonomy" id="60889"/>
    <lineage>
        <taxon>Eukaryota</taxon>
        <taxon>Metazoa</taxon>
        <taxon>Ecdysozoa</taxon>
        <taxon>Arthropoda</taxon>
        <taxon>Hexapoda</taxon>
        <taxon>Insecta</taxon>
        <taxon>Pterygota</taxon>
        <taxon>Neoptera</taxon>
        <taxon>Endopterygota</taxon>
        <taxon>Hymenoptera</taxon>
        <taxon>Apocrita</taxon>
        <taxon>Aculeata</taxon>
        <taxon>Apoidea</taxon>
        <taxon>Anthophila</taxon>
        <taxon>Apidae</taxon>
        <taxon>Melipona</taxon>
    </lineage>
</organism>
<gene>
    <name evidence="1" type="ORF">K0M31_011344</name>
</gene>
<name>A0AA40G9D6_9HYME</name>
<protein>
    <submittedName>
        <fullName evidence="1">Uncharacterized protein</fullName>
    </submittedName>
</protein>
<dbReference type="Proteomes" id="UP001177670">
    <property type="component" value="Unassembled WGS sequence"/>
</dbReference>
<reference evidence="1" key="1">
    <citation type="submission" date="2021-10" db="EMBL/GenBank/DDBJ databases">
        <title>Melipona bicolor Genome sequencing and assembly.</title>
        <authorList>
            <person name="Araujo N.S."/>
            <person name="Arias M.C."/>
        </authorList>
    </citation>
    <scope>NUCLEOTIDE SEQUENCE</scope>
    <source>
        <strain evidence="1">USP_2M_L1-L4_2017</strain>
        <tissue evidence="1">Whole body</tissue>
    </source>
</reference>
<comment type="caution">
    <text evidence="1">The sequence shown here is derived from an EMBL/GenBank/DDBJ whole genome shotgun (WGS) entry which is preliminary data.</text>
</comment>
<evidence type="ECO:0000313" key="1">
    <source>
        <dbReference type="EMBL" id="KAK1133540.1"/>
    </source>
</evidence>
<dbReference type="AlphaFoldDB" id="A0AA40G9D6"/>
<dbReference type="EMBL" id="JAHYIQ010000003">
    <property type="protein sequence ID" value="KAK1133540.1"/>
    <property type="molecule type" value="Genomic_DNA"/>
</dbReference>
<proteinExistence type="predicted"/>
<accession>A0AA40G9D6</accession>
<keyword evidence="2" id="KW-1185">Reference proteome</keyword>